<sequence>MKVFTSLFYSILIITSLTFCTTKEKTSVDLLLLNTTIVDVQNNSLHENQFIAIKGDTIFSTGSMEEMPAYDSKESLDLQGKYAMPGLWDNHVHFRGGTDLIAENQDLLSLFPQFGVTTVRDAGGDLTPAVMGWSQKINQKELLGPQIFTSGPKLDGPKSAWEGSIKIENQKDIEMALDSLQSINVDYVKIYDGSLSAENFYSIIEATEKRGMKVTGHMPMSADFQKAISLGMDGSEHMYYIMKGCSPKADSLTELGLGYAMMEIITDTYCEEMANELFTELAQKEVYITPTLYIGKVLSQLADEDHSSDSLIDRIGVGIQKTYKGRIESAKRAKVSGSQMREKVSNLAKQMIRPMFDAGVPILAGSDCGPFNSFVYPGEALWGELFSLTEAGLSPAEALKTSMIYGPAFFGLEDHYGSLGKGKVADVIVLKKNPLENIQHLRSLEIVILKGNLTDL</sequence>
<name>A0AA51NCV3_9BACT</name>
<accession>A0AA51NCV3</accession>
<dbReference type="GO" id="GO:0016810">
    <property type="term" value="F:hydrolase activity, acting on carbon-nitrogen (but not peptide) bonds"/>
    <property type="evidence" value="ECO:0007669"/>
    <property type="project" value="InterPro"/>
</dbReference>
<dbReference type="InterPro" id="IPR011059">
    <property type="entry name" value="Metal-dep_hydrolase_composite"/>
</dbReference>
<evidence type="ECO:0000313" key="2">
    <source>
        <dbReference type="EMBL" id="WMN12785.1"/>
    </source>
</evidence>
<dbReference type="PANTHER" id="PTHR43135">
    <property type="entry name" value="ALPHA-D-RIBOSE 1-METHYLPHOSPHONATE 5-TRIPHOSPHATE DIPHOSPHATASE"/>
    <property type="match status" value="1"/>
</dbReference>
<proteinExistence type="predicted"/>
<dbReference type="AlphaFoldDB" id="A0AA51NCV3"/>
<dbReference type="Proteomes" id="UP001230496">
    <property type="component" value="Chromosome"/>
</dbReference>
<evidence type="ECO:0000259" key="1">
    <source>
        <dbReference type="Pfam" id="PF01979"/>
    </source>
</evidence>
<dbReference type="Gene3D" id="3.30.110.90">
    <property type="entry name" value="Amidohydrolase"/>
    <property type="match status" value="1"/>
</dbReference>
<gene>
    <name evidence="2" type="ORF">QYS49_34600</name>
</gene>
<reference evidence="2 3" key="1">
    <citation type="submission" date="2023-08" db="EMBL/GenBank/DDBJ databases">
        <title>Comparative genomics and taxonomic characterization of three novel marine species of genus Marivirga.</title>
        <authorList>
            <person name="Muhammad N."/>
            <person name="Kim S.-G."/>
        </authorList>
    </citation>
    <scope>NUCLEOTIDE SEQUENCE [LARGE SCALE GENOMIC DNA]</scope>
    <source>
        <strain evidence="2 3">BDSF4-3</strain>
    </source>
</reference>
<dbReference type="Pfam" id="PF01979">
    <property type="entry name" value="Amidohydro_1"/>
    <property type="match status" value="1"/>
</dbReference>
<dbReference type="Gene3D" id="1.20.58.520">
    <property type="entry name" value="Amidohydrolase"/>
    <property type="match status" value="1"/>
</dbReference>
<dbReference type="Gene3D" id="3.40.50.10910">
    <property type="entry name" value="Amidohydrolase"/>
    <property type="match status" value="1"/>
</dbReference>
<protein>
    <submittedName>
        <fullName evidence="2">Amidohydrolase family protein</fullName>
    </submittedName>
</protein>
<dbReference type="InterPro" id="IPR006680">
    <property type="entry name" value="Amidohydro-rel"/>
</dbReference>
<dbReference type="RefSeq" id="WP_308351083.1">
    <property type="nucleotide sequence ID" value="NZ_CP129971.1"/>
</dbReference>
<dbReference type="InterPro" id="IPR051781">
    <property type="entry name" value="Metallo-dep_Hydrolase"/>
</dbReference>
<dbReference type="EMBL" id="CP129971">
    <property type="protein sequence ID" value="WMN12785.1"/>
    <property type="molecule type" value="Genomic_DNA"/>
</dbReference>
<keyword evidence="3" id="KW-1185">Reference proteome</keyword>
<feature type="domain" description="Amidohydrolase-related" evidence="1">
    <location>
        <begin position="82"/>
        <end position="452"/>
    </location>
</feature>
<evidence type="ECO:0000313" key="3">
    <source>
        <dbReference type="Proteomes" id="UP001230496"/>
    </source>
</evidence>
<dbReference type="Gene3D" id="2.30.40.10">
    <property type="entry name" value="Urease, subunit C, domain 1"/>
    <property type="match status" value="1"/>
</dbReference>
<dbReference type="InterPro" id="IPR032466">
    <property type="entry name" value="Metal_Hydrolase"/>
</dbReference>
<organism evidence="2 3">
    <name type="scientific">Marivirga salinarum</name>
    <dbReference type="NCBI Taxonomy" id="3059078"/>
    <lineage>
        <taxon>Bacteria</taxon>
        <taxon>Pseudomonadati</taxon>
        <taxon>Bacteroidota</taxon>
        <taxon>Cytophagia</taxon>
        <taxon>Cytophagales</taxon>
        <taxon>Marivirgaceae</taxon>
        <taxon>Marivirga</taxon>
    </lineage>
</organism>
<dbReference type="SUPFAM" id="SSF51556">
    <property type="entry name" value="Metallo-dependent hydrolases"/>
    <property type="match status" value="1"/>
</dbReference>
<dbReference type="KEGG" id="msaa:QYS49_34600"/>
<dbReference type="PANTHER" id="PTHR43135:SF3">
    <property type="entry name" value="ALPHA-D-RIBOSE 1-METHYLPHOSPHONATE 5-TRIPHOSPHATE DIPHOSPHATASE"/>
    <property type="match status" value="1"/>
</dbReference>
<dbReference type="SUPFAM" id="SSF51338">
    <property type="entry name" value="Composite domain of metallo-dependent hydrolases"/>
    <property type="match status" value="1"/>
</dbReference>